<keyword evidence="2" id="KW-1185">Reference proteome</keyword>
<organism evidence="1 2">
    <name type="scientific">Geranomyces variabilis</name>
    <dbReference type="NCBI Taxonomy" id="109894"/>
    <lineage>
        <taxon>Eukaryota</taxon>
        <taxon>Fungi</taxon>
        <taxon>Fungi incertae sedis</taxon>
        <taxon>Chytridiomycota</taxon>
        <taxon>Chytridiomycota incertae sedis</taxon>
        <taxon>Chytridiomycetes</taxon>
        <taxon>Spizellomycetales</taxon>
        <taxon>Powellomycetaceae</taxon>
        <taxon>Geranomyces</taxon>
    </lineage>
</organism>
<dbReference type="Proteomes" id="UP001212152">
    <property type="component" value="Unassembled WGS sequence"/>
</dbReference>
<gene>
    <name evidence="1" type="ORF">HDU87_008633</name>
</gene>
<comment type="caution">
    <text evidence="1">The sequence shown here is derived from an EMBL/GenBank/DDBJ whole genome shotgun (WGS) entry which is preliminary data.</text>
</comment>
<dbReference type="AlphaFoldDB" id="A0AAD5TI73"/>
<protein>
    <submittedName>
        <fullName evidence="1">Uncharacterized protein</fullName>
    </submittedName>
</protein>
<sequence>MTRIHWTDQENGALLMGKQSHKPSAEIAATLNSIFGHSRTASAVSQHKATPVDASGEKAWTAQEGGALLFAREARMSTEIKDGLAEIFKSNRTVSAISQHHPTVEIKDA</sequence>
<evidence type="ECO:0000313" key="1">
    <source>
        <dbReference type="EMBL" id="KAJ3170931.1"/>
    </source>
</evidence>
<reference evidence="1" key="1">
    <citation type="submission" date="2020-05" db="EMBL/GenBank/DDBJ databases">
        <title>Phylogenomic resolution of chytrid fungi.</title>
        <authorList>
            <person name="Stajich J.E."/>
            <person name="Amses K."/>
            <person name="Simmons R."/>
            <person name="Seto K."/>
            <person name="Myers J."/>
            <person name="Bonds A."/>
            <person name="Quandt C.A."/>
            <person name="Barry K."/>
            <person name="Liu P."/>
            <person name="Grigoriev I."/>
            <person name="Longcore J.E."/>
            <person name="James T.Y."/>
        </authorList>
    </citation>
    <scope>NUCLEOTIDE SEQUENCE</scope>
    <source>
        <strain evidence="1">JEL0379</strain>
    </source>
</reference>
<accession>A0AAD5TI73</accession>
<evidence type="ECO:0000313" key="2">
    <source>
        <dbReference type="Proteomes" id="UP001212152"/>
    </source>
</evidence>
<dbReference type="EMBL" id="JADGJQ010000090">
    <property type="protein sequence ID" value="KAJ3170931.1"/>
    <property type="molecule type" value="Genomic_DNA"/>
</dbReference>
<proteinExistence type="predicted"/>
<name>A0AAD5TI73_9FUNG</name>